<accession>A0A4R0MV31</accession>
<dbReference type="InterPro" id="IPR036249">
    <property type="entry name" value="Thioredoxin-like_sf"/>
</dbReference>
<protein>
    <submittedName>
        <fullName evidence="2">AhpC/TSA family protein</fullName>
    </submittedName>
</protein>
<evidence type="ECO:0000313" key="2">
    <source>
        <dbReference type="EMBL" id="TCC90990.1"/>
    </source>
</evidence>
<dbReference type="RefSeq" id="WP_131610917.1">
    <property type="nucleotide sequence ID" value="NZ_SJSM01000016.1"/>
</dbReference>
<proteinExistence type="predicted"/>
<dbReference type="AlphaFoldDB" id="A0A4R0MV31"/>
<dbReference type="OrthoDB" id="8897581at2"/>
<keyword evidence="3" id="KW-1185">Reference proteome</keyword>
<evidence type="ECO:0000259" key="1">
    <source>
        <dbReference type="Pfam" id="PF20029"/>
    </source>
</evidence>
<organism evidence="2 3">
    <name type="scientific">Pedobacter hiemivivus</name>
    <dbReference type="NCBI Taxonomy" id="2530454"/>
    <lineage>
        <taxon>Bacteria</taxon>
        <taxon>Pseudomonadati</taxon>
        <taxon>Bacteroidota</taxon>
        <taxon>Sphingobacteriia</taxon>
        <taxon>Sphingobacteriales</taxon>
        <taxon>Sphingobacteriaceae</taxon>
        <taxon>Pedobacter</taxon>
    </lineage>
</organism>
<dbReference type="Pfam" id="PF20029">
    <property type="entry name" value="DUF6436"/>
    <property type="match status" value="1"/>
</dbReference>
<feature type="domain" description="DUF6436" evidence="1">
    <location>
        <begin position="55"/>
        <end position="184"/>
    </location>
</feature>
<dbReference type="Proteomes" id="UP000291117">
    <property type="component" value="Unassembled WGS sequence"/>
</dbReference>
<comment type="caution">
    <text evidence="2">The sequence shown here is derived from an EMBL/GenBank/DDBJ whole genome shotgun (WGS) entry which is preliminary data.</text>
</comment>
<gene>
    <name evidence="2" type="ORF">EZ444_19950</name>
</gene>
<sequence length="197" mass="22656">MKKALVFFWLIFLFSAIGYLFWYNDIIYKLPTPIPKDYKSIETGSLIVLNDVLNKNHSKPIFLHFFNPDCPCSRFNMKHFKSLVKEYGDRVDFRVVVLSPKSFTSETIQSKFDLQIPILFDKALATACGVYSTPQAVLLDQAQHLYYRGNYNTNRYCTDEKTSFAKIALNGLLKKQTDLVFSQAALKSYGCTLPDCK</sequence>
<dbReference type="InterPro" id="IPR045494">
    <property type="entry name" value="DUF6436"/>
</dbReference>
<name>A0A4R0MV31_9SPHI</name>
<dbReference type="EMBL" id="SJSM01000016">
    <property type="protein sequence ID" value="TCC90990.1"/>
    <property type="molecule type" value="Genomic_DNA"/>
</dbReference>
<reference evidence="2 3" key="1">
    <citation type="submission" date="2019-02" db="EMBL/GenBank/DDBJ databases">
        <title>Pedobacter sp. RP-3-8 sp. nov., isolated from Arctic soil.</title>
        <authorList>
            <person name="Dahal R.H."/>
        </authorList>
    </citation>
    <scope>NUCLEOTIDE SEQUENCE [LARGE SCALE GENOMIC DNA]</scope>
    <source>
        <strain evidence="2 3">RP-3-8</strain>
    </source>
</reference>
<dbReference type="Gene3D" id="3.40.30.10">
    <property type="entry name" value="Glutaredoxin"/>
    <property type="match status" value="1"/>
</dbReference>
<evidence type="ECO:0000313" key="3">
    <source>
        <dbReference type="Proteomes" id="UP000291117"/>
    </source>
</evidence>
<dbReference type="SUPFAM" id="SSF52833">
    <property type="entry name" value="Thioredoxin-like"/>
    <property type="match status" value="1"/>
</dbReference>